<comment type="caution">
    <text evidence="1">The sequence shown here is derived from an EMBL/GenBank/DDBJ whole genome shotgun (WGS) entry which is preliminary data.</text>
</comment>
<dbReference type="AlphaFoldDB" id="A0A916WKA5"/>
<dbReference type="GO" id="GO:0030973">
    <property type="term" value="F:molybdate ion binding"/>
    <property type="evidence" value="ECO:0007669"/>
    <property type="project" value="TreeGrafter"/>
</dbReference>
<accession>A0A916WKA5</accession>
<evidence type="ECO:0000313" key="2">
    <source>
        <dbReference type="Proteomes" id="UP000620596"/>
    </source>
</evidence>
<organism evidence="1 2">
    <name type="scientific">Polaromonas eurypsychrophila</name>
    <dbReference type="NCBI Taxonomy" id="1614635"/>
    <lineage>
        <taxon>Bacteria</taxon>
        <taxon>Pseudomonadati</taxon>
        <taxon>Pseudomonadota</taxon>
        <taxon>Betaproteobacteria</taxon>
        <taxon>Burkholderiales</taxon>
        <taxon>Comamonadaceae</taxon>
        <taxon>Polaromonas</taxon>
    </lineage>
</organism>
<dbReference type="RefSeq" id="WP_373288354.1">
    <property type="nucleotide sequence ID" value="NZ_BMIG01000011.1"/>
</dbReference>
<protein>
    <recommendedName>
        <fullName evidence="3">Molybdenum ABC transporter substrate-binding protein</fullName>
    </recommendedName>
</protein>
<dbReference type="PANTHER" id="PTHR30632:SF11">
    <property type="entry name" value="BLR4797 PROTEIN"/>
    <property type="match status" value="1"/>
</dbReference>
<sequence length="236" mass="24302">MQTAAFVLKGISSMATRQVLAELVSAFERQSGCAVTMEAVGGVDAAKRVQAGEIFDVVVLASDAIDKLTTVGHLQAGSKVDLVRSGVAVAVRAGEPLPDLASEEAVKRAVLAARSISYSTGPSGVALVKLFERWGIAGEIAGRVVQAPPGVPVGTLVARGEVELGFQQLSELLHVEGISVVGPLPPAIQITTTFSAGVHVSVTAGSAQAGRVHALLDYMRSPQAAETKQRQGMDPA</sequence>
<dbReference type="InterPro" id="IPR050682">
    <property type="entry name" value="ModA/WtpA"/>
</dbReference>
<dbReference type="SUPFAM" id="SSF53850">
    <property type="entry name" value="Periplasmic binding protein-like II"/>
    <property type="match status" value="1"/>
</dbReference>
<dbReference type="Gene3D" id="3.40.190.10">
    <property type="entry name" value="Periplasmic binding protein-like II"/>
    <property type="match status" value="2"/>
</dbReference>
<dbReference type="Proteomes" id="UP000620596">
    <property type="component" value="Unassembled WGS sequence"/>
</dbReference>
<dbReference type="PANTHER" id="PTHR30632">
    <property type="entry name" value="MOLYBDATE-BINDING PERIPLASMIC PROTEIN"/>
    <property type="match status" value="1"/>
</dbReference>
<evidence type="ECO:0000313" key="1">
    <source>
        <dbReference type="EMBL" id="GGB06102.1"/>
    </source>
</evidence>
<reference evidence="1" key="1">
    <citation type="journal article" date="2014" name="Int. J. Syst. Evol. Microbiol.">
        <title>Complete genome sequence of Corynebacterium casei LMG S-19264T (=DSM 44701T), isolated from a smear-ripened cheese.</title>
        <authorList>
            <consortium name="US DOE Joint Genome Institute (JGI-PGF)"/>
            <person name="Walter F."/>
            <person name="Albersmeier A."/>
            <person name="Kalinowski J."/>
            <person name="Ruckert C."/>
        </authorList>
    </citation>
    <scope>NUCLEOTIDE SEQUENCE</scope>
    <source>
        <strain evidence="1">CGMCC 1.15322</strain>
    </source>
</reference>
<name>A0A916WKA5_9BURK</name>
<evidence type="ECO:0008006" key="3">
    <source>
        <dbReference type="Google" id="ProtNLM"/>
    </source>
</evidence>
<dbReference type="Pfam" id="PF13531">
    <property type="entry name" value="SBP_bac_11"/>
    <property type="match status" value="1"/>
</dbReference>
<proteinExistence type="predicted"/>
<keyword evidence="2" id="KW-1185">Reference proteome</keyword>
<reference evidence="1" key="2">
    <citation type="submission" date="2020-09" db="EMBL/GenBank/DDBJ databases">
        <authorList>
            <person name="Sun Q."/>
            <person name="Zhou Y."/>
        </authorList>
    </citation>
    <scope>NUCLEOTIDE SEQUENCE</scope>
    <source>
        <strain evidence="1">CGMCC 1.15322</strain>
    </source>
</reference>
<gene>
    <name evidence="1" type="ORF">GCM10011496_28750</name>
</gene>
<dbReference type="GO" id="GO:0015689">
    <property type="term" value="P:molybdate ion transport"/>
    <property type="evidence" value="ECO:0007669"/>
    <property type="project" value="TreeGrafter"/>
</dbReference>
<dbReference type="EMBL" id="BMIG01000011">
    <property type="protein sequence ID" value="GGB06102.1"/>
    <property type="molecule type" value="Genomic_DNA"/>
</dbReference>